<protein>
    <submittedName>
        <fullName evidence="1">Uncharacterized protein</fullName>
    </submittedName>
</protein>
<sequence>MNKRIYIVSSPAGQTLVEAASQAQAIGNVVGTLYTARIAKPKEIVELMQSGQKPADTANVNVIANS</sequence>
<dbReference type="EMBL" id="LR796293">
    <property type="protein sequence ID" value="CAB4134918.1"/>
    <property type="molecule type" value="Genomic_DNA"/>
</dbReference>
<proteinExistence type="predicted"/>
<gene>
    <name evidence="1" type="ORF">UFOVP121_28</name>
    <name evidence="2" type="ORF">UFOVP277_33</name>
</gene>
<organism evidence="1">
    <name type="scientific">uncultured Caudovirales phage</name>
    <dbReference type="NCBI Taxonomy" id="2100421"/>
    <lineage>
        <taxon>Viruses</taxon>
        <taxon>Duplodnaviria</taxon>
        <taxon>Heunggongvirae</taxon>
        <taxon>Uroviricota</taxon>
        <taxon>Caudoviricetes</taxon>
        <taxon>Peduoviridae</taxon>
        <taxon>Maltschvirus</taxon>
        <taxon>Maltschvirus maltsch</taxon>
    </lineage>
</organism>
<accession>A0A6J5LC75</accession>
<dbReference type="EMBL" id="LR796243">
    <property type="protein sequence ID" value="CAB4130717.1"/>
    <property type="molecule type" value="Genomic_DNA"/>
</dbReference>
<reference evidence="1" key="1">
    <citation type="submission" date="2020-04" db="EMBL/GenBank/DDBJ databases">
        <authorList>
            <person name="Chiriac C."/>
            <person name="Salcher M."/>
            <person name="Ghai R."/>
            <person name="Kavagutti S V."/>
        </authorList>
    </citation>
    <scope>NUCLEOTIDE SEQUENCE</scope>
</reference>
<evidence type="ECO:0000313" key="2">
    <source>
        <dbReference type="EMBL" id="CAB4134918.1"/>
    </source>
</evidence>
<name>A0A6J5LC75_9CAUD</name>
<evidence type="ECO:0000313" key="1">
    <source>
        <dbReference type="EMBL" id="CAB4130717.1"/>
    </source>
</evidence>